<dbReference type="HOGENOM" id="CLU_380891_0_0_1"/>
<dbReference type="EMBL" id="GL377307">
    <property type="protein sequence ID" value="EFI96291.1"/>
    <property type="molecule type" value="Genomic_DNA"/>
</dbReference>
<protein>
    <submittedName>
        <fullName evidence="2">Uncharacterized protein</fullName>
    </submittedName>
</protein>
<keyword evidence="3" id="KW-1185">Reference proteome</keyword>
<feature type="compositionally biased region" description="Polar residues" evidence="1">
    <location>
        <begin position="718"/>
        <end position="727"/>
    </location>
</feature>
<reference evidence="2 3" key="1">
    <citation type="journal article" date="2010" name="Nat. Biotechnol.">
        <title>Genome sequence of the model mushroom Schizophyllum commune.</title>
        <authorList>
            <person name="Ohm R.A."/>
            <person name="de Jong J.F."/>
            <person name="Lugones L.G."/>
            <person name="Aerts A."/>
            <person name="Kothe E."/>
            <person name="Stajich J.E."/>
            <person name="de Vries R.P."/>
            <person name="Record E."/>
            <person name="Levasseur A."/>
            <person name="Baker S.E."/>
            <person name="Bartholomew K.A."/>
            <person name="Coutinho P.M."/>
            <person name="Erdmann S."/>
            <person name="Fowler T.J."/>
            <person name="Gathman A.C."/>
            <person name="Lombard V."/>
            <person name="Henrissat B."/>
            <person name="Knabe N."/>
            <person name="Kuees U."/>
            <person name="Lilly W.W."/>
            <person name="Lindquist E."/>
            <person name="Lucas S."/>
            <person name="Magnuson J.K."/>
            <person name="Piumi F."/>
            <person name="Raudaskoski M."/>
            <person name="Salamov A."/>
            <person name="Schmutz J."/>
            <person name="Schwarze F.W.M.R."/>
            <person name="vanKuyk P.A."/>
            <person name="Horton J.S."/>
            <person name="Grigoriev I.V."/>
            <person name="Woesten H.A.B."/>
        </authorList>
    </citation>
    <scope>NUCLEOTIDE SEQUENCE [LARGE SCALE GENOMIC DNA]</scope>
    <source>
        <strain evidence="3">H4-8 / FGSC 9210</strain>
    </source>
</reference>
<accession>D8Q6S3</accession>
<dbReference type="VEuPathDB" id="FungiDB:SCHCODRAFT_02625569"/>
<dbReference type="InParanoid" id="D8Q6S3"/>
<sequence>MPPMSTAPNERQRATAIQIPQKFTKALDVYRNLYTINPTTAGIALWTNLLEVARSYVTAEGTPPNKVLESEFLAGSVLGRTRERERWENAGHVHGRSCADYADFESGFQQGFEDGWSRGKEAGMETCAALFNVVRIHDRGDVDESAPAPRVDAAVDCSPTLTTDAAIQTQPPTTDSQLLESPLLIHPVHVEVATQVSLPTTAASATPLTESLDWAAEGPPKDSQDVIDDAQTRDQAPKSSLLSLPQGVSAVNLSIVSPVRRLPPELLTSIFFEVAPGSPFDRGPLLARTVACVCFTWRTVVLGMPLLWSYISSERMSPLDSYAAQIRRSGDLPLHLRHWQWTENGPRAELLKLLRLHAARWASIEITSSCATLKAQPMVELPLLRTACICIEGPAMGPKVHTPLHFLTNAPTLIDLTVRLLGGKAMSIWSLVAIPPFPHLTTLDILIEIASWDHPPYTAILAAMQSCMQTLTTLTLDIIGDFHEGSRIRQSDGSLLRLEILGDLCLMSRAAEVFLPAIESPVLHRLVLAKLPNADYTQLPALLDFLSRQSLRVKGLILEDLAAGEEEMLIRCFERLDGLEELHVIELYSSALLPVLRQLTVTKDQRPLLPKLTTVVFRFQDQGAHDRVEDALKEMVASREQSGRGVEMLRDVEIITWRPVRYPGPVRADAVMRAHVASMLQDLLLAIMSSNGTTGGHLGRRAPTLLGMPRKLQDRLSLPTSESSTVH</sequence>
<evidence type="ECO:0000256" key="1">
    <source>
        <dbReference type="SAM" id="MobiDB-lite"/>
    </source>
</evidence>
<dbReference type="VEuPathDB" id="FungiDB:SCHCODRAFT_02581965"/>
<proteinExistence type="predicted"/>
<organism evidence="3">
    <name type="scientific">Schizophyllum commune (strain H4-8 / FGSC 9210)</name>
    <name type="common">Split gill fungus</name>
    <dbReference type="NCBI Taxonomy" id="578458"/>
    <lineage>
        <taxon>Eukaryota</taxon>
        <taxon>Fungi</taxon>
        <taxon>Dikarya</taxon>
        <taxon>Basidiomycota</taxon>
        <taxon>Agaricomycotina</taxon>
        <taxon>Agaricomycetes</taxon>
        <taxon>Agaricomycetidae</taxon>
        <taxon>Agaricales</taxon>
        <taxon>Schizophyllaceae</taxon>
        <taxon>Schizophyllum</taxon>
    </lineage>
</organism>
<feature type="region of interest" description="Disordered" evidence="1">
    <location>
        <begin position="700"/>
        <end position="727"/>
    </location>
</feature>
<evidence type="ECO:0000313" key="3">
    <source>
        <dbReference type="Proteomes" id="UP000007431"/>
    </source>
</evidence>
<evidence type="ECO:0000313" key="2">
    <source>
        <dbReference type="EMBL" id="EFI96291.1"/>
    </source>
</evidence>
<gene>
    <name evidence="2" type="ORF">SCHCODRAFT_109504</name>
</gene>
<dbReference type="Proteomes" id="UP000007431">
    <property type="component" value="Unassembled WGS sequence"/>
</dbReference>
<feature type="non-terminal residue" evidence="2">
    <location>
        <position position="727"/>
    </location>
</feature>
<name>D8Q6S3_SCHCM</name>
<dbReference type="AlphaFoldDB" id="D8Q6S3"/>